<name>A0A8T0HVA0_CERPU</name>
<comment type="caution">
    <text evidence="3">The sequence shown here is derived from an EMBL/GenBank/DDBJ whole genome shotgun (WGS) entry which is preliminary data.</text>
</comment>
<protein>
    <recommendedName>
        <fullName evidence="2">Peptidase M6-like domain-containing protein</fullName>
    </recommendedName>
</protein>
<dbReference type="NCBIfam" id="TIGR03296">
    <property type="entry name" value="M6dom_TIGR03296"/>
    <property type="match status" value="1"/>
</dbReference>
<evidence type="ECO:0000313" key="3">
    <source>
        <dbReference type="EMBL" id="KAG0575002.1"/>
    </source>
</evidence>
<feature type="compositionally biased region" description="Basic and acidic residues" evidence="1">
    <location>
        <begin position="395"/>
        <end position="407"/>
    </location>
</feature>
<evidence type="ECO:0000313" key="4">
    <source>
        <dbReference type="Proteomes" id="UP000822688"/>
    </source>
</evidence>
<feature type="domain" description="Peptidase M6-like" evidence="2">
    <location>
        <begin position="120"/>
        <end position="304"/>
    </location>
</feature>
<accession>A0A8T0HVA0</accession>
<dbReference type="Pfam" id="PF05547">
    <property type="entry name" value="Peptidase_M6"/>
    <property type="match status" value="1"/>
</dbReference>
<dbReference type="InterPro" id="IPR008757">
    <property type="entry name" value="Peptidase_M6-like_domain"/>
</dbReference>
<dbReference type="PANTHER" id="PTHR41775:SF1">
    <property type="entry name" value="PEPTIDASE M6-LIKE DOMAIN-CONTAINING PROTEIN"/>
    <property type="match status" value="1"/>
</dbReference>
<reference evidence="3" key="1">
    <citation type="submission" date="2020-06" db="EMBL/GenBank/DDBJ databases">
        <title>WGS assembly of Ceratodon purpureus strain R40.</title>
        <authorList>
            <person name="Carey S.B."/>
            <person name="Jenkins J."/>
            <person name="Shu S."/>
            <person name="Lovell J.T."/>
            <person name="Sreedasyam A."/>
            <person name="Maumus F."/>
            <person name="Tiley G.P."/>
            <person name="Fernandez-Pozo N."/>
            <person name="Barry K."/>
            <person name="Chen C."/>
            <person name="Wang M."/>
            <person name="Lipzen A."/>
            <person name="Daum C."/>
            <person name="Saski C.A."/>
            <person name="Payton A.C."/>
            <person name="Mcbreen J.C."/>
            <person name="Conrad R.E."/>
            <person name="Kollar L.M."/>
            <person name="Olsson S."/>
            <person name="Huttunen S."/>
            <person name="Landis J.B."/>
            <person name="Wickett N.J."/>
            <person name="Johnson M.G."/>
            <person name="Rensing S.A."/>
            <person name="Grimwood J."/>
            <person name="Schmutz J."/>
            <person name="Mcdaniel S.F."/>
        </authorList>
    </citation>
    <scope>NUCLEOTIDE SEQUENCE</scope>
    <source>
        <strain evidence="3">R40</strain>
    </source>
</reference>
<evidence type="ECO:0000256" key="1">
    <source>
        <dbReference type="SAM" id="MobiDB-lite"/>
    </source>
</evidence>
<dbReference type="EMBL" id="CM026426">
    <property type="protein sequence ID" value="KAG0575003.1"/>
    <property type="molecule type" value="Genomic_DNA"/>
</dbReference>
<dbReference type="EMBL" id="CM026426">
    <property type="protein sequence ID" value="KAG0575002.1"/>
    <property type="molecule type" value="Genomic_DNA"/>
</dbReference>
<dbReference type="AlphaFoldDB" id="A0A8T0HVA0"/>
<feature type="compositionally biased region" description="Pro residues" evidence="1">
    <location>
        <begin position="477"/>
        <end position="488"/>
    </location>
</feature>
<dbReference type="Proteomes" id="UP000822688">
    <property type="component" value="Chromosome V"/>
</dbReference>
<proteinExistence type="predicted"/>
<dbReference type="SUPFAM" id="SSF55486">
    <property type="entry name" value="Metalloproteases ('zincins'), catalytic domain"/>
    <property type="match status" value="1"/>
</dbReference>
<dbReference type="GO" id="GO:0008233">
    <property type="term" value="F:peptidase activity"/>
    <property type="evidence" value="ECO:0007669"/>
    <property type="project" value="InterPro"/>
</dbReference>
<organism evidence="3 4">
    <name type="scientific">Ceratodon purpureus</name>
    <name type="common">Fire moss</name>
    <name type="synonym">Dicranum purpureum</name>
    <dbReference type="NCBI Taxonomy" id="3225"/>
    <lineage>
        <taxon>Eukaryota</taxon>
        <taxon>Viridiplantae</taxon>
        <taxon>Streptophyta</taxon>
        <taxon>Embryophyta</taxon>
        <taxon>Bryophyta</taxon>
        <taxon>Bryophytina</taxon>
        <taxon>Bryopsida</taxon>
        <taxon>Dicranidae</taxon>
        <taxon>Pseudoditrichales</taxon>
        <taxon>Ditrichaceae</taxon>
        <taxon>Ceratodon</taxon>
    </lineage>
</organism>
<dbReference type="GO" id="GO:0006508">
    <property type="term" value="P:proteolysis"/>
    <property type="evidence" value="ECO:0007669"/>
    <property type="project" value="InterPro"/>
</dbReference>
<feature type="region of interest" description="Disordered" evidence="1">
    <location>
        <begin position="395"/>
        <end position="417"/>
    </location>
</feature>
<sequence>MEPAVYPHLMKDRCLVPPHPEVRKKILSSFKELKDIIAKNGDHAILQNLLRPVERRPAGYNDGLLRPHSTFRPGTTLSAARASHPKPRGVNYVAVVLVDFPDRKFDATQDTNFYNRLWFGIGTNSVRDYYRDVSHGLVDIQGQVVGPLRMPHSIKFYSDNQNGLGDNPPNARVMAKDAAKLANKVITFTKYDNDGDGYVDAFVIVHAGQGAERTGLPTDIWSHKYVLDGGPYAADSTLIYAYLTVPADGKLGVCAHEIGHLLFGWPDLYDADASSAGIGSWCLMASGSYNGNGDNPAEPCAWCKVDQGWVSVFNITQTAKVALADVKDSNQVLKMWKDGAPDTEYFLVENRQMNRRDGDLPGGGLCLWHIDESKPDNNDETQGYKVALVQADGLKQLERDDTERGDSGDPFPGDNNVRSCNWSTNPSTNANNGAPTCVAITDISNSAPVMTFTVNVSDYSGVPPGLYSGAPRGPKSIPAPIPVPIPQK</sequence>
<dbReference type="PANTHER" id="PTHR41775">
    <property type="entry name" value="SECRETED PROTEIN-RELATED"/>
    <property type="match status" value="1"/>
</dbReference>
<gene>
    <name evidence="3" type="ORF">KC19_VG310000</name>
</gene>
<evidence type="ECO:0000259" key="2">
    <source>
        <dbReference type="Pfam" id="PF05547"/>
    </source>
</evidence>
<keyword evidence="4" id="KW-1185">Reference proteome</keyword>
<feature type="region of interest" description="Disordered" evidence="1">
    <location>
        <begin position="467"/>
        <end position="488"/>
    </location>
</feature>